<feature type="transmembrane region" description="Helical" evidence="2">
    <location>
        <begin position="160"/>
        <end position="179"/>
    </location>
</feature>
<protein>
    <submittedName>
        <fullName evidence="3">Uncharacterized protein</fullName>
    </submittedName>
</protein>
<comment type="caution">
    <text evidence="3">The sequence shown here is derived from an EMBL/GenBank/DDBJ whole genome shotgun (WGS) entry which is preliminary data.</text>
</comment>
<evidence type="ECO:0000256" key="2">
    <source>
        <dbReference type="SAM" id="Phobius"/>
    </source>
</evidence>
<evidence type="ECO:0000313" key="4">
    <source>
        <dbReference type="Proteomes" id="UP000585507"/>
    </source>
</evidence>
<evidence type="ECO:0000313" key="3">
    <source>
        <dbReference type="EMBL" id="MBB5535960.1"/>
    </source>
</evidence>
<accession>A0A7W8UAR7</accession>
<dbReference type="AlphaFoldDB" id="A0A7W8UAR7"/>
<evidence type="ECO:0000256" key="1">
    <source>
        <dbReference type="SAM" id="MobiDB-lite"/>
    </source>
</evidence>
<keyword evidence="4" id="KW-1185">Reference proteome</keyword>
<organism evidence="3 4">
    <name type="scientific">Rhizobium giardinii</name>
    <dbReference type="NCBI Taxonomy" id="56731"/>
    <lineage>
        <taxon>Bacteria</taxon>
        <taxon>Pseudomonadati</taxon>
        <taxon>Pseudomonadota</taxon>
        <taxon>Alphaproteobacteria</taxon>
        <taxon>Hyphomicrobiales</taxon>
        <taxon>Rhizobiaceae</taxon>
        <taxon>Rhizobium/Agrobacterium group</taxon>
        <taxon>Rhizobium</taxon>
    </lineage>
</organism>
<sequence length="183" mass="20528">MSCSKSWRRSSVRSSSKIRSQGIADERMPSATSRSTRRRRLGSIGPRTRRSTSEWERKSPFAKEPITVMSIPSLSASRRIRATAADARSCPGLPSLRRKCVHPVHAGLQSPTTTLQQDEESRKSAISLMGALSDRFDRRPVLLISRGRIRMSVALRPSRGRTVMFAIVLLWFAQIQAIIRQSP</sequence>
<gene>
    <name evidence="3" type="ORF">GGD55_002664</name>
</gene>
<reference evidence="3 4" key="1">
    <citation type="submission" date="2020-08" db="EMBL/GenBank/DDBJ databases">
        <title>Genomic Encyclopedia of Type Strains, Phase IV (KMG-V): Genome sequencing to study the core and pangenomes of soil and plant-associated prokaryotes.</title>
        <authorList>
            <person name="Whitman W."/>
        </authorList>
    </citation>
    <scope>NUCLEOTIDE SEQUENCE [LARGE SCALE GENOMIC DNA]</scope>
    <source>
        <strain evidence="3 4">SEMIA 4084</strain>
    </source>
</reference>
<keyword evidence="2" id="KW-0812">Transmembrane</keyword>
<name>A0A7W8UAR7_9HYPH</name>
<feature type="region of interest" description="Disordered" evidence="1">
    <location>
        <begin position="1"/>
        <end position="59"/>
    </location>
</feature>
<proteinExistence type="predicted"/>
<feature type="compositionally biased region" description="Basic residues" evidence="1">
    <location>
        <begin position="1"/>
        <end position="11"/>
    </location>
</feature>
<keyword evidence="2" id="KW-1133">Transmembrane helix</keyword>
<dbReference type="EMBL" id="JACHBK010000005">
    <property type="protein sequence ID" value="MBB5535960.1"/>
    <property type="molecule type" value="Genomic_DNA"/>
</dbReference>
<dbReference type="Proteomes" id="UP000585507">
    <property type="component" value="Unassembled WGS sequence"/>
</dbReference>
<keyword evidence="2" id="KW-0472">Membrane</keyword>